<dbReference type="EMBL" id="JYDI01000001">
    <property type="protein sequence ID" value="KRY61334.1"/>
    <property type="molecule type" value="Genomic_DNA"/>
</dbReference>
<dbReference type="OrthoDB" id="10274685at2759"/>
<evidence type="ECO:0000313" key="2">
    <source>
        <dbReference type="Proteomes" id="UP000054653"/>
    </source>
</evidence>
<proteinExistence type="predicted"/>
<keyword evidence="2" id="KW-1185">Reference proteome</keyword>
<reference evidence="1 2" key="1">
    <citation type="submission" date="2015-01" db="EMBL/GenBank/DDBJ databases">
        <title>Evolution of Trichinella species and genotypes.</title>
        <authorList>
            <person name="Korhonen P.K."/>
            <person name="Edoardo P."/>
            <person name="Giuseppe L.R."/>
            <person name="Gasser R.B."/>
        </authorList>
    </citation>
    <scope>NUCLEOTIDE SEQUENCE [LARGE SCALE GENOMIC DNA]</scope>
    <source>
        <strain evidence="1">ISS120</strain>
    </source>
</reference>
<protein>
    <submittedName>
        <fullName evidence="1">Uncharacterized protein</fullName>
    </submittedName>
</protein>
<dbReference type="Proteomes" id="UP000054653">
    <property type="component" value="Unassembled WGS sequence"/>
</dbReference>
<sequence>MVTVASDVVSFGGVCAHLFVVRGVLNHSDCWQHDLINATIHFAVITTDCNDRRDSTETESDAPARYVFEMK</sequence>
<gene>
    <name evidence="1" type="ORF">T03_13634</name>
</gene>
<dbReference type="AlphaFoldDB" id="A0A0V1DJ04"/>
<name>A0A0V1DJ04_TRIBR</name>
<accession>A0A0V1DJ04</accession>
<organism evidence="1 2">
    <name type="scientific">Trichinella britovi</name>
    <name type="common">Parasitic roundworm</name>
    <dbReference type="NCBI Taxonomy" id="45882"/>
    <lineage>
        <taxon>Eukaryota</taxon>
        <taxon>Metazoa</taxon>
        <taxon>Ecdysozoa</taxon>
        <taxon>Nematoda</taxon>
        <taxon>Enoplea</taxon>
        <taxon>Dorylaimia</taxon>
        <taxon>Trichinellida</taxon>
        <taxon>Trichinellidae</taxon>
        <taxon>Trichinella</taxon>
    </lineage>
</organism>
<comment type="caution">
    <text evidence="1">The sequence shown here is derived from an EMBL/GenBank/DDBJ whole genome shotgun (WGS) entry which is preliminary data.</text>
</comment>
<evidence type="ECO:0000313" key="1">
    <source>
        <dbReference type="EMBL" id="KRY61334.1"/>
    </source>
</evidence>